<keyword evidence="4" id="KW-1185">Reference proteome</keyword>
<dbReference type="AlphaFoldDB" id="A0AAW7JJB3"/>
<evidence type="ECO:0000313" key="3">
    <source>
        <dbReference type="EMBL" id="MDN0025869.1"/>
    </source>
</evidence>
<keyword evidence="1" id="KW-0732">Signal</keyword>
<evidence type="ECO:0000313" key="5">
    <source>
        <dbReference type="Proteomes" id="UP001168478"/>
    </source>
</evidence>
<reference evidence="3" key="2">
    <citation type="submission" date="2023-08" db="EMBL/GenBank/DDBJ databases">
        <title>Identification and characterization of horizontal gene transfer across gut microbiota members of farm animals based on homology search.</title>
        <authorList>
            <person name="Schwarzerova J."/>
            <person name="Nykrynova M."/>
            <person name="Jureckova K."/>
            <person name="Cejkova D."/>
            <person name="Rychlik I."/>
        </authorList>
    </citation>
    <scope>NUCLEOTIDE SEQUENCE</scope>
    <source>
        <strain evidence="3">ET15</strain>
        <strain evidence="2">ET37</strain>
    </source>
</reference>
<comment type="caution">
    <text evidence="3">The sequence shown here is derived from an EMBL/GenBank/DDBJ whole genome shotgun (WGS) entry which is preliminary data.</text>
</comment>
<organism evidence="3 5">
    <name type="scientific">Leyella lascolaii</name>
    <dbReference type="NCBI Taxonomy" id="1776379"/>
    <lineage>
        <taxon>Bacteria</taxon>
        <taxon>Pseudomonadati</taxon>
        <taxon>Bacteroidota</taxon>
        <taxon>Bacteroidia</taxon>
        <taxon>Bacteroidales</taxon>
        <taxon>Prevotellaceae</taxon>
        <taxon>Leyella</taxon>
    </lineage>
</organism>
<evidence type="ECO:0000313" key="2">
    <source>
        <dbReference type="EMBL" id="MDN0022663.1"/>
    </source>
</evidence>
<protein>
    <submittedName>
        <fullName evidence="3">Uncharacterized protein</fullName>
    </submittedName>
</protein>
<gene>
    <name evidence="2" type="ORF">QVN81_06440</name>
    <name evidence="3" type="ORF">QVN84_10125</name>
</gene>
<dbReference type="RefSeq" id="WP_289825134.1">
    <property type="nucleotide sequence ID" value="NZ_JAUEIE010000005.1"/>
</dbReference>
<accession>A0AAW7JJB3</accession>
<dbReference type="EMBL" id="JAUEIE010000005">
    <property type="protein sequence ID" value="MDN0022663.1"/>
    <property type="molecule type" value="Genomic_DNA"/>
</dbReference>
<dbReference type="EMBL" id="JAUEIF010000009">
    <property type="protein sequence ID" value="MDN0025869.1"/>
    <property type="molecule type" value="Genomic_DNA"/>
</dbReference>
<name>A0AAW7JJB3_9BACT</name>
<feature type="chain" id="PRO_5043611229" evidence="1">
    <location>
        <begin position="22"/>
        <end position="354"/>
    </location>
</feature>
<dbReference type="Proteomes" id="UP001167831">
    <property type="component" value="Unassembled WGS sequence"/>
</dbReference>
<sequence length="354" mass="41010">MKKAIFLFLLAIISFGHCAYADETKNVKLDNNGHEKETIQLSFCNIFVELQKTDEDNQYKISINLENISEDKILYLFDVPYNEKTLKKTCNLVYDKLFPGAKGKRVTDSCERLSEPCRLLPSENKNIISFQENEESRKCRLPIYIARTNNEKFLFVKKSKVSLAQKEVIELNIDVELKPDEDFVRLSNSTDSLINEIGRQIFCSNRNHKGTSLKTLKRIYSKSIDDLKRQTRQVLSSRHYMSTDKGYKQFAGILEKLNAVNLNSLTVASCKNDRKATKPKWQTKHKCRYCSLPIGEVYNRMEAYYIDLHNGKKTKGQIMGDVEELYNCAKKNSKRATGNYMSRISTYYSKIKSK</sequence>
<reference evidence="3" key="1">
    <citation type="submission" date="2023-06" db="EMBL/GenBank/DDBJ databases">
        <authorList>
            <person name="Zeman M."/>
            <person name="Kubasova T."/>
            <person name="Jahodarova E."/>
            <person name="Nykrynova M."/>
            <person name="Rychlik I."/>
        </authorList>
    </citation>
    <scope>NUCLEOTIDE SEQUENCE</scope>
    <source>
        <strain evidence="3">ET15</strain>
        <strain evidence="2">ET37</strain>
    </source>
</reference>
<feature type="signal peptide" evidence="1">
    <location>
        <begin position="1"/>
        <end position="21"/>
    </location>
</feature>
<dbReference type="Proteomes" id="UP001168478">
    <property type="component" value="Unassembled WGS sequence"/>
</dbReference>
<proteinExistence type="predicted"/>
<evidence type="ECO:0000256" key="1">
    <source>
        <dbReference type="SAM" id="SignalP"/>
    </source>
</evidence>
<evidence type="ECO:0000313" key="4">
    <source>
        <dbReference type="Proteomes" id="UP001167831"/>
    </source>
</evidence>